<organism evidence="1">
    <name type="scientific">hydrothermal vent metagenome</name>
    <dbReference type="NCBI Taxonomy" id="652676"/>
    <lineage>
        <taxon>unclassified sequences</taxon>
        <taxon>metagenomes</taxon>
        <taxon>ecological metagenomes</taxon>
    </lineage>
</organism>
<name>A0A3B1B114_9ZZZZ</name>
<dbReference type="AlphaFoldDB" id="A0A3B1B114"/>
<reference evidence="1" key="1">
    <citation type="submission" date="2018-06" db="EMBL/GenBank/DDBJ databases">
        <authorList>
            <person name="Zhirakovskaya E."/>
        </authorList>
    </citation>
    <scope>NUCLEOTIDE SEQUENCE</scope>
</reference>
<protein>
    <recommendedName>
        <fullName evidence="2">MipA/OmpV family protein</fullName>
    </recommendedName>
</protein>
<proteinExistence type="predicted"/>
<evidence type="ECO:0008006" key="2">
    <source>
        <dbReference type="Google" id="ProtNLM"/>
    </source>
</evidence>
<dbReference type="EMBL" id="UOFS01000042">
    <property type="protein sequence ID" value="VAX00015.1"/>
    <property type="molecule type" value="Genomic_DNA"/>
</dbReference>
<dbReference type="InterPro" id="IPR010583">
    <property type="entry name" value="MipA"/>
</dbReference>
<gene>
    <name evidence="1" type="ORF">MNBD_GAMMA22-1090</name>
</gene>
<accession>A0A3B1B114</accession>
<sequence>MTKIYQLILANALLFCLLVSIAYSAKQKEFSPSNFNNTISSNKTDYWGIALTVRSAEIPYSTSDGTVSDVVPLLFYKKGRFFWRGTEAGYTFADYQQWNLSLLGRQRFFDIPAEFQNKTRGSGADVGLRYRYNINPSLTADLEVMDDLDGRRYANVRAEYTVDHASWKLIPYIKLRYKTKRFNDFYYGLATNSIGSDYDLSIGGTVRYHVISNFYLLSRFSITQFAAKTKNSVTMDSARSSEIYAGVAFFNIPKNPTPSYLKAKPYVRVAHGTATPSSLGEIIKLQHNADPFNNTMLSVFYGIPISDTLFGINLPLYFTPGYVHHNKSSVQPSIFSEYVIAIKGFYTVKLPFKLRFGFAEGLSFASKITYIEQTEMDKNNYRASKLLNYLDASIDIDLGDVFNSKKFKNLWAGYSIHHRSGIFETSSAFGRIKGGSNYTSFYLQYHW</sequence>
<dbReference type="Pfam" id="PF06629">
    <property type="entry name" value="MipA"/>
    <property type="match status" value="1"/>
</dbReference>
<evidence type="ECO:0000313" key="1">
    <source>
        <dbReference type="EMBL" id="VAX00015.1"/>
    </source>
</evidence>